<reference evidence="1 2" key="1">
    <citation type="submission" date="2017-11" db="EMBL/GenBank/DDBJ databases">
        <title>Complete genome sequence of Spiroplasma clarkii CN-5 (DSM 19994).</title>
        <authorList>
            <person name="Tsai Y.-M."/>
            <person name="Chang A."/>
            <person name="Lo W.-S."/>
            <person name="Kuo C.-H."/>
        </authorList>
    </citation>
    <scope>NUCLEOTIDE SEQUENCE [LARGE SCALE GENOMIC DNA]</scope>
    <source>
        <strain evidence="1 2">CN-5</strain>
    </source>
</reference>
<protein>
    <submittedName>
        <fullName evidence="1">Uncharacterized protein</fullName>
    </submittedName>
</protein>
<name>A0A2K8KH09_9MOLU</name>
<dbReference type="AlphaFoldDB" id="A0A2K8KH09"/>
<evidence type="ECO:0000313" key="2">
    <source>
        <dbReference type="Proteomes" id="UP000231179"/>
    </source>
</evidence>
<keyword evidence="2" id="KW-1185">Reference proteome</keyword>
<gene>
    <name evidence="1" type="ORF">SCLAR_v1c06560</name>
</gene>
<dbReference type="Proteomes" id="UP000231179">
    <property type="component" value="Chromosome"/>
</dbReference>
<proteinExistence type="predicted"/>
<evidence type="ECO:0000313" key="1">
    <source>
        <dbReference type="EMBL" id="ATX70973.1"/>
    </source>
</evidence>
<sequence>MNIQEEKQFFIDKLLKDKDVKNLLRNVPPEQVDAFLNDINQIRNVLHIKNNNDRIILNEYERLFVIPEGTEQTLIRELHQFNRDFYEDKLPEHYILNFDSDSVEINSDYNNFYQNYNEKTLQQSNQALNTKKFSIDDDQTIDLNGSFFEKQQSSINDQTSLTLENMIDSNSQGNFNTVEITQADLNIDVKKSNQVIDKGLVDDELYTIDMVDDEDKPNKKLSKKYAKQLKKAQAKEKTDSSLKVAQELAPLNIDKLFTPTRQVTSRHSDLEDIINSGLNKKPIINLENEIEVESESEKQHELEIIKDHLDNGKYGRLNLSRPMSLTCARYMRRLENLKKGFEKTYGSELLKKVTEWVKMENALYASLDSKRNLQELNKKRDKLKVKSVKKFK</sequence>
<dbReference type="EMBL" id="CP024870">
    <property type="protein sequence ID" value="ATX70973.1"/>
    <property type="molecule type" value="Genomic_DNA"/>
</dbReference>
<dbReference type="RefSeq" id="WP_100254522.1">
    <property type="nucleotide sequence ID" value="NZ_CP024870.1"/>
</dbReference>
<accession>A0A2K8KH09</accession>
<organism evidence="1 2">
    <name type="scientific">Spiroplasma clarkii</name>
    <dbReference type="NCBI Taxonomy" id="2139"/>
    <lineage>
        <taxon>Bacteria</taxon>
        <taxon>Bacillati</taxon>
        <taxon>Mycoplasmatota</taxon>
        <taxon>Mollicutes</taxon>
        <taxon>Entomoplasmatales</taxon>
        <taxon>Spiroplasmataceae</taxon>
        <taxon>Spiroplasma</taxon>
    </lineage>
</organism>